<protein>
    <recommendedName>
        <fullName evidence="3">ABM domain-containing protein</fullName>
    </recommendedName>
</protein>
<evidence type="ECO:0000313" key="2">
    <source>
        <dbReference type="Proteomes" id="UP001528912"/>
    </source>
</evidence>
<proteinExistence type="predicted"/>
<dbReference type="Proteomes" id="UP001528912">
    <property type="component" value="Unassembled WGS sequence"/>
</dbReference>
<dbReference type="EMBL" id="JAROAV010000032">
    <property type="protein sequence ID" value="MDF8265191.1"/>
    <property type="molecule type" value="Genomic_DNA"/>
</dbReference>
<reference evidence="1 2" key="1">
    <citation type="submission" date="2023-03" db="EMBL/GenBank/DDBJ databases">
        <title>YIM 133296 draft genome.</title>
        <authorList>
            <person name="Xiong L."/>
        </authorList>
    </citation>
    <scope>NUCLEOTIDE SEQUENCE [LARGE SCALE GENOMIC DNA]</scope>
    <source>
        <strain evidence="1 2">YIM 133296</strain>
    </source>
</reference>
<gene>
    <name evidence="1" type="ORF">P4R38_13120</name>
</gene>
<evidence type="ECO:0000313" key="1">
    <source>
        <dbReference type="EMBL" id="MDF8265191.1"/>
    </source>
</evidence>
<accession>A0ABT6C8Z1</accession>
<organism evidence="1 2">
    <name type="scientific">Luteipulveratus flavus</name>
    <dbReference type="NCBI Taxonomy" id="3031728"/>
    <lineage>
        <taxon>Bacteria</taxon>
        <taxon>Bacillati</taxon>
        <taxon>Actinomycetota</taxon>
        <taxon>Actinomycetes</taxon>
        <taxon>Micrococcales</taxon>
        <taxon>Dermacoccaceae</taxon>
        <taxon>Luteipulveratus</taxon>
    </lineage>
</organism>
<dbReference type="RefSeq" id="WP_275236823.1">
    <property type="nucleotide sequence ID" value="NZ_JARFJC010000011.1"/>
</dbReference>
<sequence>MSQPGDDVFYIAGHLQTNAKRDAIYEAVSAVCTDIAEGRSVTACVWDAPSSWGIQVADYGLWSTQRELLGKPVKWHEACIKPSLRSFYRPWDPTG</sequence>
<comment type="caution">
    <text evidence="1">The sequence shown here is derived from an EMBL/GenBank/DDBJ whole genome shotgun (WGS) entry which is preliminary data.</text>
</comment>
<evidence type="ECO:0008006" key="3">
    <source>
        <dbReference type="Google" id="ProtNLM"/>
    </source>
</evidence>
<keyword evidence="2" id="KW-1185">Reference proteome</keyword>
<name>A0ABT6C8Z1_9MICO</name>